<organism evidence="1 2">
    <name type="scientific">Lysinibacillus macroides</name>
    <dbReference type="NCBI Taxonomy" id="33935"/>
    <lineage>
        <taxon>Bacteria</taxon>
        <taxon>Bacillati</taxon>
        <taxon>Bacillota</taxon>
        <taxon>Bacilli</taxon>
        <taxon>Bacillales</taxon>
        <taxon>Bacillaceae</taxon>
        <taxon>Lysinibacillus</taxon>
    </lineage>
</organism>
<dbReference type="PROSITE" id="PS51257">
    <property type="entry name" value="PROKAR_LIPOPROTEIN"/>
    <property type="match status" value="1"/>
</dbReference>
<comment type="caution">
    <text evidence="1">The sequence shown here is derived from an EMBL/GenBank/DDBJ whole genome shotgun (WGS) entry which is preliminary data.</text>
</comment>
<dbReference type="PATRIC" id="fig|33935.3.peg.2658"/>
<reference evidence="1 2" key="1">
    <citation type="submission" date="2015-07" db="EMBL/GenBank/DDBJ databases">
        <title>Genome sequencing project for genomic taxonomy and phylogenomics of Bacillus-like bacteria.</title>
        <authorList>
            <person name="Liu B."/>
            <person name="Wang J."/>
            <person name="Zhu Y."/>
            <person name="Liu G."/>
            <person name="Chen Q."/>
            <person name="Chen Z."/>
            <person name="Che J."/>
            <person name="Ge C."/>
            <person name="Shi H."/>
            <person name="Pan Z."/>
            <person name="Liu X."/>
        </authorList>
    </citation>
    <scope>NUCLEOTIDE SEQUENCE [LARGE SCALE GENOMIC DNA]</scope>
    <source>
        <strain evidence="1 2">DSM 54</strain>
    </source>
</reference>
<dbReference type="RefSeq" id="WP_053996510.1">
    <property type="nucleotide sequence ID" value="NZ_CP065643.1"/>
</dbReference>
<evidence type="ECO:0008006" key="3">
    <source>
        <dbReference type="Google" id="ProtNLM"/>
    </source>
</evidence>
<evidence type="ECO:0000313" key="1">
    <source>
        <dbReference type="EMBL" id="KOY81265.1"/>
    </source>
</evidence>
<dbReference type="EMBL" id="LGCI01000010">
    <property type="protein sequence ID" value="KOY81265.1"/>
    <property type="molecule type" value="Genomic_DNA"/>
</dbReference>
<gene>
    <name evidence="1" type="ORF">ADM90_19190</name>
</gene>
<proteinExistence type="predicted"/>
<name>A0A0N0UWK7_9BACI</name>
<keyword evidence="2" id="KW-1185">Reference proteome</keyword>
<evidence type="ECO:0000313" key="2">
    <source>
        <dbReference type="Proteomes" id="UP000037977"/>
    </source>
</evidence>
<dbReference type="Proteomes" id="UP000037977">
    <property type="component" value="Unassembled WGS sequence"/>
</dbReference>
<accession>A0A0N0UWK7</accession>
<dbReference type="OrthoDB" id="9790293at2"/>
<sequence length="159" mass="18382">MLKKFLSFIFIITFLVACNDDEIKIKSAEWETYLNSKYGFSVNYPPDWHIGEESDNEDGINLYVGNPDVRILTYAAHYMEEISDPYESAKNYGFDIQRITLDNGKSADLILGNLDEKVHYELVFIDNDVIYNINAEVSKSFFEKNEDILLKVIKSLDTL</sequence>
<dbReference type="AlphaFoldDB" id="A0A0N0UWK7"/>
<protein>
    <recommendedName>
        <fullName evidence="3">PsbP C-terminal domain-containing protein</fullName>
    </recommendedName>
</protein>
<dbReference type="STRING" id="33935.ADM90_19190"/>